<dbReference type="PANTHER" id="PTHR42718">
    <property type="entry name" value="MAJOR FACILITATOR SUPERFAMILY MULTIDRUG TRANSPORTER MFSC"/>
    <property type="match status" value="1"/>
</dbReference>
<gene>
    <name evidence="8" type="ORF">BKA16_003923</name>
</gene>
<dbReference type="PANTHER" id="PTHR42718:SF49">
    <property type="entry name" value="EXPORT PROTEIN"/>
    <property type="match status" value="1"/>
</dbReference>
<name>A0A840F0G7_9ACTN</name>
<dbReference type="GO" id="GO:0022857">
    <property type="term" value="F:transmembrane transporter activity"/>
    <property type="evidence" value="ECO:0007669"/>
    <property type="project" value="InterPro"/>
</dbReference>
<dbReference type="Proteomes" id="UP000551501">
    <property type="component" value="Unassembled WGS sequence"/>
</dbReference>
<feature type="transmembrane region" description="Helical" evidence="6">
    <location>
        <begin position="475"/>
        <end position="494"/>
    </location>
</feature>
<evidence type="ECO:0000256" key="6">
    <source>
        <dbReference type="SAM" id="Phobius"/>
    </source>
</evidence>
<comment type="subcellular location">
    <subcellularLocation>
        <location evidence="1">Cell membrane</location>
        <topology evidence="1">Multi-pass membrane protein</topology>
    </subcellularLocation>
</comment>
<feature type="transmembrane region" description="Helical" evidence="6">
    <location>
        <begin position="333"/>
        <end position="351"/>
    </location>
</feature>
<accession>A0A840F0G7</accession>
<feature type="transmembrane region" description="Helical" evidence="6">
    <location>
        <begin position="404"/>
        <end position="424"/>
    </location>
</feature>
<feature type="transmembrane region" description="Helical" evidence="6">
    <location>
        <begin position="203"/>
        <end position="222"/>
    </location>
</feature>
<comment type="caution">
    <text evidence="8">The sequence shown here is derived from an EMBL/GenBank/DDBJ whole genome shotgun (WGS) entry which is preliminary data.</text>
</comment>
<evidence type="ECO:0000313" key="8">
    <source>
        <dbReference type="EMBL" id="MBB4137371.1"/>
    </source>
</evidence>
<evidence type="ECO:0000256" key="5">
    <source>
        <dbReference type="SAM" id="MobiDB-lite"/>
    </source>
</evidence>
<feature type="transmembrane region" description="Helical" evidence="6">
    <location>
        <begin position="171"/>
        <end position="191"/>
    </location>
</feature>
<feature type="transmembrane region" description="Helical" evidence="6">
    <location>
        <begin position="302"/>
        <end position="326"/>
    </location>
</feature>
<feature type="domain" description="Major facilitator superfamily (MFS) profile" evidence="7">
    <location>
        <begin position="15"/>
        <end position="499"/>
    </location>
</feature>
<dbReference type="InterPro" id="IPR020846">
    <property type="entry name" value="MFS_dom"/>
</dbReference>
<dbReference type="Pfam" id="PF07690">
    <property type="entry name" value="MFS_1"/>
    <property type="match status" value="1"/>
</dbReference>
<evidence type="ECO:0000256" key="1">
    <source>
        <dbReference type="ARBA" id="ARBA00004651"/>
    </source>
</evidence>
<evidence type="ECO:0000256" key="4">
    <source>
        <dbReference type="ARBA" id="ARBA00023136"/>
    </source>
</evidence>
<dbReference type="AlphaFoldDB" id="A0A840F0G7"/>
<feature type="transmembrane region" description="Helical" evidence="6">
    <location>
        <begin position="12"/>
        <end position="30"/>
    </location>
</feature>
<keyword evidence="9" id="KW-1185">Reference proteome</keyword>
<feature type="transmembrane region" description="Helical" evidence="6">
    <location>
        <begin position="110"/>
        <end position="132"/>
    </location>
</feature>
<dbReference type="SUPFAM" id="SSF103473">
    <property type="entry name" value="MFS general substrate transporter"/>
    <property type="match status" value="2"/>
</dbReference>
<dbReference type="EMBL" id="JACIFP010000001">
    <property type="protein sequence ID" value="MBB4137371.1"/>
    <property type="molecule type" value="Genomic_DNA"/>
</dbReference>
<feature type="transmembrane region" description="Helical" evidence="6">
    <location>
        <begin position="269"/>
        <end position="290"/>
    </location>
</feature>
<organism evidence="8 9">
    <name type="scientific">Gordonia humi</name>
    <dbReference type="NCBI Taxonomy" id="686429"/>
    <lineage>
        <taxon>Bacteria</taxon>
        <taxon>Bacillati</taxon>
        <taxon>Actinomycetota</taxon>
        <taxon>Actinomycetes</taxon>
        <taxon>Mycobacteriales</taxon>
        <taxon>Gordoniaceae</taxon>
        <taxon>Gordonia</taxon>
    </lineage>
</organism>
<sequence>MTHTSPSGNGRPGVLLAAILLGVVVVPTGVSGTGVALPHIAADLGSQPAQLQWVVNGFNLTFAVFSLVAGSIADHLGRRRGLLLGGVVFAAAGVLSALSPDLVVLDLARALAGVGAAIIFACSGALIAITFSGKAAARAFALFGTAAGVGLGLGPSISSAAIALIGWTGIFWFNAVAIIIAIALVLLSGVHDTPAQDTGQIDYRGALVFAAALSLVIAGVAQSSSWGWSSPGTIVLVAGGILLLAVFVRLQAVTGNPLLDLSLLRSPRLVGLLLVPVAGAVGFVTLLTYYPTFLTGVWQLGSGSVGAVMLIMTVPVIVGPIVAGALHGRGVPTWVILGASVAFYVIGAALLTRENTAVDVPDLILPFVLLGAGFGLGVGLVDGQAIGSVPEEKSGMVSGLVSTVRLGSEAVVVAVFASALSVGVGGKVRQVLPDTLDAGDQDTIVDRVVTGEIHDASGVAADALREAFATGLVPLLWTIVGVSAVLAVSIVVLLRRTAEPTTTTAGSEHATPAAAERDPLGVAEATREHAIDSRIISERTPR</sequence>
<feature type="transmembrane region" description="Helical" evidence="6">
    <location>
        <begin position="81"/>
        <end position="98"/>
    </location>
</feature>
<feature type="transmembrane region" description="Helical" evidence="6">
    <location>
        <begin position="139"/>
        <end position="165"/>
    </location>
</feature>
<dbReference type="GO" id="GO:0005886">
    <property type="term" value="C:plasma membrane"/>
    <property type="evidence" value="ECO:0007669"/>
    <property type="project" value="UniProtKB-SubCell"/>
</dbReference>
<dbReference type="PROSITE" id="PS50850">
    <property type="entry name" value="MFS"/>
    <property type="match status" value="1"/>
</dbReference>
<keyword evidence="3 6" id="KW-1133">Transmembrane helix</keyword>
<dbReference type="RefSeq" id="WP_183372230.1">
    <property type="nucleotide sequence ID" value="NZ_BAABHL010000126.1"/>
</dbReference>
<feature type="transmembrane region" description="Helical" evidence="6">
    <location>
        <begin position="228"/>
        <end position="248"/>
    </location>
</feature>
<evidence type="ECO:0000259" key="7">
    <source>
        <dbReference type="PROSITE" id="PS50850"/>
    </source>
</evidence>
<dbReference type="InterPro" id="IPR036259">
    <property type="entry name" value="MFS_trans_sf"/>
</dbReference>
<evidence type="ECO:0000313" key="9">
    <source>
        <dbReference type="Proteomes" id="UP000551501"/>
    </source>
</evidence>
<dbReference type="CDD" id="cd17321">
    <property type="entry name" value="MFS_MMR_MDR_like"/>
    <property type="match status" value="1"/>
</dbReference>
<feature type="compositionally biased region" description="Basic and acidic residues" evidence="5">
    <location>
        <begin position="515"/>
        <end position="542"/>
    </location>
</feature>
<proteinExistence type="predicted"/>
<dbReference type="InterPro" id="IPR011701">
    <property type="entry name" value="MFS"/>
</dbReference>
<evidence type="ECO:0000256" key="2">
    <source>
        <dbReference type="ARBA" id="ARBA00022692"/>
    </source>
</evidence>
<protein>
    <submittedName>
        <fullName evidence="8">Putative MFS family arabinose efflux permease</fullName>
    </submittedName>
</protein>
<keyword evidence="4 6" id="KW-0472">Membrane</keyword>
<keyword evidence="2 6" id="KW-0812">Transmembrane</keyword>
<feature type="transmembrane region" description="Helical" evidence="6">
    <location>
        <begin position="50"/>
        <end position="69"/>
    </location>
</feature>
<dbReference type="Gene3D" id="1.20.1250.20">
    <property type="entry name" value="MFS general substrate transporter like domains"/>
    <property type="match status" value="1"/>
</dbReference>
<feature type="transmembrane region" description="Helical" evidence="6">
    <location>
        <begin position="363"/>
        <end position="383"/>
    </location>
</feature>
<evidence type="ECO:0000256" key="3">
    <source>
        <dbReference type="ARBA" id="ARBA00022989"/>
    </source>
</evidence>
<dbReference type="Gene3D" id="1.20.1720.10">
    <property type="entry name" value="Multidrug resistance protein D"/>
    <property type="match status" value="1"/>
</dbReference>
<feature type="region of interest" description="Disordered" evidence="5">
    <location>
        <begin position="501"/>
        <end position="542"/>
    </location>
</feature>
<reference evidence="8 9" key="1">
    <citation type="submission" date="2020-08" db="EMBL/GenBank/DDBJ databases">
        <title>Sequencing the genomes of 1000 actinobacteria strains.</title>
        <authorList>
            <person name="Klenk H.-P."/>
        </authorList>
    </citation>
    <scope>NUCLEOTIDE SEQUENCE [LARGE SCALE GENOMIC DNA]</scope>
    <source>
        <strain evidence="8 9">DSM 45298</strain>
    </source>
</reference>